<organism evidence="6 7">
    <name type="scientific">Absidia repens</name>
    <dbReference type="NCBI Taxonomy" id="90262"/>
    <lineage>
        <taxon>Eukaryota</taxon>
        <taxon>Fungi</taxon>
        <taxon>Fungi incertae sedis</taxon>
        <taxon>Mucoromycota</taxon>
        <taxon>Mucoromycotina</taxon>
        <taxon>Mucoromycetes</taxon>
        <taxon>Mucorales</taxon>
        <taxon>Cunninghamellaceae</taxon>
        <taxon>Absidia</taxon>
    </lineage>
</organism>
<evidence type="ECO:0000313" key="6">
    <source>
        <dbReference type="EMBL" id="ORZ16438.1"/>
    </source>
</evidence>
<feature type="transmembrane region" description="Helical" evidence="4">
    <location>
        <begin position="188"/>
        <end position="210"/>
    </location>
</feature>
<dbReference type="EMBL" id="MCGE01000011">
    <property type="protein sequence ID" value="ORZ16438.1"/>
    <property type="molecule type" value="Genomic_DNA"/>
</dbReference>
<sequence>MNRNQEEGSTKDFTAENELTVVVNPSKSYSSDSNDLEKLSSIRTEQYDRTSSHNRNSYLEKLETVPTNMDAASVLNPVNVEYYDDIPDGGIHGWLVAVAGFLSNFIMFGTASIWGVFSNAFANTILKDASTTELLGVGSTAIACLNLMTPFNPMLARFGTRVIMIIGSVLMSLGIILAGFSTEVWHLYLTQGVLFGSGASMVYMSVVSVIPQWFTTKRGTAMGISSAGTGIGGLALSPMASSLISKYGIPWAYRIIGLMAFGICMVATALMKTRLPRPPMNEKIKSPIKLFMLKDVDFVIWLFGSVIALTGYFVPLFYLPKYGAAIGLDATTTSNLVGICCAMNAVGRLALGWVADKIGRLNMYIISNVVAGLLCCLLWKFATTYETLLAFSITWGIVCGLYFALAPPITGNIVGLEKISPGLSILFVVSSISSVGPPVASAIQEATPGGGFIGVQMFAGAVYLFGALICFGLKIKLTKSLFTFI</sequence>
<feature type="transmembrane region" description="Helical" evidence="4">
    <location>
        <begin position="388"/>
        <end position="407"/>
    </location>
</feature>
<proteinExistence type="inferred from homology"/>
<dbReference type="AlphaFoldDB" id="A0A1X2IH20"/>
<feature type="region of interest" description="Disordered" evidence="3">
    <location>
        <begin position="24"/>
        <end position="53"/>
    </location>
</feature>
<feature type="transmembrane region" description="Helical" evidence="4">
    <location>
        <begin position="452"/>
        <end position="473"/>
    </location>
</feature>
<evidence type="ECO:0000256" key="3">
    <source>
        <dbReference type="SAM" id="MobiDB-lite"/>
    </source>
</evidence>
<feature type="domain" description="Major facilitator superfamily (MFS) profile" evidence="5">
    <location>
        <begin position="96"/>
        <end position="478"/>
    </location>
</feature>
<feature type="compositionally biased region" description="Basic and acidic residues" evidence="3">
    <location>
        <begin position="35"/>
        <end position="51"/>
    </location>
</feature>
<feature type="transmembrane region" description="Helical" evidence="4">
    <location>
        <begin position="291"/>
        <end position="314"/>
    </location>
</feature>
<evidence type="ECO:0000256" key="2">
    <source>
        <dbReference type="ARBA" id="ARBA00006727"/>
    </source>
</evidence>
<reference evidence="6 7" key="1">
    <citation type="submission" date="2016-07" db="EMBL/GenBank/DDBJ databases">
        <title>Pervasive Adenine N6-methylation of Active Genes in Fungi.</title>
        <authorList>
            <consortium name="DOE Joint Genome Institute"/>
            <person name="Mondo S.J."/>
            <person name="Dannebaum R.O."/>
            <person name="Kuo R.C."/>
            <person name="Labutti K."/>
            <person name="Haridas S."/>
            <person name="Kuo A."/>
            <person name="Salamov A."/>
            <person name="Ahrendt S.R."/>
            <person name="Lipzen A."/>
            <person name="Sullivan W."/>
            <person name="Andreopoulos W.B."/>
            <person name="Clum A."/>
            <person name="Lindquist E."/>
            <person name="Daum C."/>
            <person name="Ramamoorthy G.K."/>
            <person name="Gryganskyi A."/>
            <person name="Culley D."/>
            <person name="Magnuson J.K."/>
            <person name="James T.Y."/>
            <person name="O'Malley M.A."/>
            <person name="Stajich J.E."/>
            <person name="Spatafora J.W."/>
            <person name="Visel A."/>
            <person name="Grigoriev I.V."/>
        </authorList>
    </citation>
    <scope>NUCLEOTIDE SEQUENCE [LARGE SCALE GENOMIC DNA]</scope>
    <source>
        <strain evidence="6 7">NRRL 1336</strain>
    </source>
</reference>
<protein>
    <submittedName>
        <fullName evidence="6">Major facilitator superfamily domain-containing protein</fullName>
    </submittedName>
</protein>
<feature type="transmembrane region" description="Helical" evidence="4">
    <location>
        <begin position="162"/>
        <end position="182"/>
    </location>
</feature>
<dbReference type="PANTHER" id="PTHR11360:SF284">
    <property type="entry name" value="EG:103B4.3 PROTEIN-RELATED"/>
    <property type="match status" value="1"/>
</dbReference>
<dbReference type="InterPro" id="IPR020846">
    <property type="entry name" value="MFS_dom"/>
</dbReference>
<evidence type="ECO:0000256" key="1">
    <source>
        <dbReference type="ARBA" id="ARBA00004141"/>
    </source>
</evidence>
<dbReference type="OrthoDB" id="5667at2759"/>
<keyword evidence="7" id="KW-1185">Reference proteome</keyword>
<feature type="compositionally biased region" description="Polar residues" evidence="3">
    <location>
        <begin position="24"/>
        <end position="33"/>
    </location>
</feature>
<accession>A0A1X2IH20</accession>
<dbReference type="Proteomes" id="UP000193560">
    <property type="component" value="Unassembled WGS sequence"/>
</dbReference>
<evidence type="ECO:0000313" key="7">
    <source>
        <dbReference type="Proteomes" id="UP000193560"/>
    </source>
</evidence>
<gene>
    <name evidence="6" type="ORF">BCR42DRAFT_415047</name>
</gene>
<dbReference type="GO" id="GO:0022857">
    <property type="term" value="F:transmembrane transporter activity"/>
    <property type="evidence" value="ECO:0007669"/>
    <property type="project" value="InterPro"/>
</dbReference>
<feature type="transmembrane region" description="Helical" evidence="4">
    <location>
        <begin position="222"/>
        <end position="245"/>
    </location>
</feature>
<feature type="transmembrane region" description="Helical" evidence="4">
    <location>
        <begin position="134"/>
        <end position="155"/>
    </location>
</feature>
<name>A0A1X2IH20_9FUNG</name>
<feature type="transmembrane region" description="Helical" evidence="4">
    <location>
        <begin position="361"/>
        <end position="382"/>
    </location>
</feature>
<dbReference type="InterPro" id="IPR050327">
    <property type="entry name" value="Proton-linked_MCT"/>
</dbReference>
<keyword evidence="4" id="KW-1133">Transmembrane helix</keyword>
<comment type="subcellular location">
    <subcellularLocation>
        <location evidence="1">Membrane</location>
        <topology evidence="1">Multi-pass membrane protein</topology>
    </subcellularLocation>
</comment>
<dbReference type="GO" id="GO:0016020">
    <property type="term" value="C:membrane"/>
    <property type="evidence" value="ECO:0007669"/>
    <property type="project" value="UniProtKB-SubCell"/>
</dbReference>
<comment type="caution">
    <text evidence="6">The sequence shown here is derived from an EMBL/GenBank/DDBJ whole genome shotgun (WGS) entry which is preliminary data.</text>
</comment>
<feature type="transmembrane region" description="Helical" evidence="4">
    <location>
        <begin position="334"/>
        <end position="354"/>
    </location>
</feature>
<keyword evidence="4" id="KW-0812">Transmembrane</keyword>
<feature type="transmembrane region" description="Helical" evidence="4">
    <location>
        <begin position="419"/>
        <end position="440"/>
    </location>
</feature>
<dbReference type="Pfam" id="PF07690">
    <property type="entry name" value="MFS_1"/>
    <property type="match status" value="1"/>
</dbReference>
<dbReference type="PANTHER" id="PTHR11360">
    <property type="entry name" value="MONOCARBOXYLATE TRANSPORTER"/>
    <property type="match status" value="1"/>
</dbReference>
<dbReference type="InterPro" id="IPR011701">
    <property type="entry name" value="MFS"/>
</dbReference>
<dbReference type="SUPFAM" id="SSF103473">
    <property type="entry name" value="MFS general substrate transporter"/>
    <property type="match status" value="1"/>
</dbReference>
<evidence type="ECO:0000256" key="4">
    <source>
        <dbReference type="SAM" id="Phobius"/>
    </source>
</evidence>
<dbReference type="InterPro" id="IPR036259">
    <property type="entry name" value="MFS_trans_sf"/>
</dbReference>
<dbReference type="PROSITE" id="PS50850">
    <property type="entry name" value="MFS"/>
    <property type="match status" value="1"/>
</dbReference>
<comment type="similarity">
    <text evidence="2">Belongs to the major facilitator superfamily. Monocarboxylate porter (TC 2.A.1.13) family.</text>
</comment>
<evidence type="ECO:0000259" key="5">
    <source>
        <dbReference type="PROSITE" id="PS50850"/>
    </source>
</evidence>
<dbReference type="Gene3D" id="1.20.1250.20">
    <property type="entry name" value="MFS general substrate transporter like domains"/>
    <property type="match status" value="2"/>
</dbReference>
<feature type="transmembrane region" description="Helical" evidence="4">
    <location>
        <begin position="94"/>
        <end position="114"/>
    </location>
</feature>
<keyword evidence="4" id="KW-0472">Membrane</keyword>
<feature type="transmembrane region" description="Helical" evidence="4">
    <location>
        <begin position="251"/>
        <end position="270"/>
    </location>
</feature>
<dbReference type="CDD" id="cd17352">
    <property type="entry name" value="MFS_MCT_SLC16"/>
    <property type="match status" value="1"/>
</dbReference>